<evidence type="ECO:0000256" key="1">
    <source>
        <dbReference type="SAM" id="MobiDB-lite"/>
    </source>
</evidence>
<accession>A0A8J5K163</accession>
<organism evidence="2 3">
    <name type="scientific">Homarus americanus</name>
    <name type="common">American lobster</name>
    <dbReference type="NCBI Taxonomy" id="6706"/>
    <lineage>
        <taxon>Eukaryota</taxon>
        <taxon>Metazoa</taxon>
        <taxon>Ecdysozoa</taxon>
        <taxon>Arthropoda</taxon>
        <taxon>Crustacea</taxon>
        <taxon>Multicrustacea</taxon>
        <taxon>Malacostraca</taxon>
        <taxon>Eumalacostraca</taxon>
        <taxon>Eucarida</taxon>
        <taxon>Decapoda</taxon>
        <taxon>Pleocyemata</taxon>
        <taxon>Astacidea</taxon>
        <taxon>Nephropoidea</taxon>
        <taxon>Nephropidae</taxon>
        <taxon>Homarus</taxon>
    </lineage>
</organism>
<reference evidence="2" key="1">
    <citation type="journal article" date="2021" name="Sci. Adv.">
        <title>The American lobster genome reveals insights on longevity, neural, and immune adaptations.</title>
        <authorList>
            <person name="Polinski J.M."/>
            <person name="Zimin A.V."/>
            <person name="Clark K.F."/>
            <person name="Kohn A.B."/>
            <person name="Sadowski N."/>
            <person name="Timp W."/>
            <person name="Ptitsyn A."/>
            <person name="Khanna P."/>
            <person name="Romanova D.Y."/>
            <person name="Williams P."/>
            <person name="Greenwood S.J."/>
            <person name="Moroz L.L."/>
            <person name="Walt D.R."/>
            <person name="Bodnar A.G."/>
        </authorList>
    </citation>
    <scope>NUCLEOTIDE SEQUENCE</scope>
    <source>
        <strain evidence="2">GMGI-L3</strain>
    </source>
</reference>
<dbReference type="EMBL" id="JAHLQT010024020">
    <property type="protein sequence ID" value="KAG7165633.1"/>
    <property type="molecule type" value="Genomic_DNA"/>
</dbReference>
<name>A0A8J5K163_HOMAM</name>
<comment type="caution">
    <text evidence="2">The sequence shown here is derived from an EMBL/GenBank/DDBJ whole genome shotgun (WGS) entry which is preliminary data.</text>
</comment>
<dbReference type="AlphaFoldDB" id="A0A8J5K163"/>
<feature type="compositionally biased region" description="Polar residues" evidence="1">
    <location>
        <begin position="16"/>
        <end position="25"/>
    </location>
</feature>
<evidence type="ECO:0000313" key="2">
    <source>
        <dbReference type="EMBL" id="KAG7165633.1"/>
    </source>
</evidence>
<keyword evidence="3" id="KW-1185">Reference proteome</keyword>
<feature type="region of interest" description="Disordered" evidence="1">
    <location>
        <begin position="1"/>
        <end position="28"/>
    </location>
</feature>
<dbReference type="Proteomes" id="UP000747542">
    <property type="component" value="Unassembled WGS sequence"/>
</dbReference>
<protein>
    <submittedName>
        <fullName evidence="2">Uncharacterized protein</fullName>
    </submittedName>
</protein>
<gene>
    <name evidence="2" type="ORF">Hamer_G013137</name>
</gene>
<proteinExistence type="predicted"/>
<evidence type="ECO:0000313" key="3">
    <source>
        <dbReference type="Proteomes" id="UP000747542"/>
    </source>
</evidence>
<sequence>MASSVPTPLQYEFGQGETSSTSNAGVQPRILEGALPPLQMLDPLHYHYIAPQEPKFNCTRCCSVRASWWGDSESAWDQQWASNCICSGHWALPPITPSKAA</sequence>